<keyword evidence="1" id="KW-0812">Transmembrane</keyword>
<name>A0ABQ2HKJ9_9BACT</name>
<dbReference type="EMBL" id="BMLI01000001">
    <property type="protein sequence ID" value="GGM83058.1"/>
    <property type="molecule type" value="Genomic_DNA"/>
</dbReference>
<evidence type="ECO:0000313" key="2">
    <source>
        <dbReference type="EMBL" id="GGM83058.1"/>
    </source>
</evidence>
<protein>
    <submittedName>
        <fullName evidence="2">Uncharacterized protein</fullName>
    </submittedName>
</protein>
<evidence type="ECO:0000256" key="1">
    <source>
        <dbReference type="SAM" id="Phobius"/>
    </source>
</evidence>
<dbReference type="Proteomes" id="UP000632339">
    <property type="component" value="Unassembled WGS sequence"/>
</dbReference>
<keyword evidence="1" id="KW-1133">Transmembrane helix</keyword>
<accession>A0ABQ2HKJ9</accession>
<keyword evidence="1" id="KW-0472">Membrane</keyword>
<gene>
    <name evidence="2" type="ORF">GCM10010967_13440</name>
</gene>
<proteinExistence type="predicted"/>
<reference evidence="3" key="1">
    <citation type="journal article" date="2019" name="Int. J. Syst. Evol. Microbiol.">
        <title>The Global Catalogue of Microorganisms (GCM) 10K type strain sequencing project: providing services to taxonomists for standard genome sequencing and annotation.</title>
        <authorList>
            <consortium name="The Broad Institute Genomics Platform"/>
            <consortium name="The Broad Institute Genome Sequencing Center for Infectious Disease"/>
            <person name="Wu L."/>
            <person name="Ma J."/>
        </authorList>
    </citation>
    <scope>NUCLEOTIDE SEQUENCE [LARGE SCALE GENOMIC DNA]</scope>
    <source>
        <strain evidence="3">CGMCC 1.6375</strain>
    </source>
</reference>
<feature type="transmembrane region" description="Helical" evidence="1">
    <location>
        <begin position="26"/>
        <end position="46"/>
    </location>
</feature>
<organism evidence="2 3">
    <name type="scientific">Dyadobacter beijingensis</name>
    <dbReference type="NCBI Taxonomy" id="365489"/>
    <lineage>
        <taxon>Bacteria</taxon>
        <taxon>Pseudomonadati</taxon>
        <taxon>Bacteroidota</taxon>
        <taxon>Cytophagia</taxon>
        <taxon>Cytophagales</taxon>
        <taxon>Spirosomataceae</taxon>
        <taxon>Dyadobacter</taxon>
    </lineage>
</organism>
<comment type="caution">
    <text evidence="2">The sequence shown here is derived from an EMBL/GenBank/DDBJ whole genome shotgun (WGS) entry which is preliminary data.</text>
</comment>
<keyword evidence="3" id="KW-1185">Reference proteome</keyword>
<sequence length="89" mass="10280">MVADTLKVITEHYEEAFLENLWHNRYLVFIIPLTGLTTIHLLRRFLFGGKANKGIKEVLDTINKNAHTLFGVPDQMRTVFQEVLRLAAK</sequence>
<evidence type="ECO:0000313" key="3">
    <source>
        <dbReference type="Proteomes" id="UP000632339"/>
    </source>
</evidence>